<evidence type="ECO:0000256" key="5">
    <source>
        <dbReference type="ARBA" id="ARBA00023033"/>
    </source>
</evidence>
<dbReference type="OrthoDB" id="417877at2759"/>
<sequence>MTITEYSNNSKPLKIAIIGAGLVGAVAGIALSKLSNVNVTIYERSEKPREVGAWIGLTESSLQVLRKLVDIDELQKILFRGDQDGGYVKRHWKTGEILAVNLSSTTTDRRLKQARTHRVPLHNFLFSYVPEGLIKYGYSANKVNVTKDGVDVIFEEKDPIHADLLVAADGIYSRTRRQFTGDTVQYKGAVAYRNVFPIELIKDIPSLPNDTSAWVKDGDIMFFSPLGLDQYGVVALVFDPEDVAKKFIWNENTGEWGREHLRKHFADWDPIIDKVLKVMPDITSFPLETAPWLKDLTVGNRLAFVGDAAHPTSGAFGAGAQFGFGDVWALYRSLQETVSNAYVDTGLPAEYDLHRALFLFNETRRHFLARVEKQLGYDADTYKRYISTARNDKEWRARFRQVESPLEWMRENNVEADFQRVVDEQGPFLRTIYID</sequence>
<dbReference type="InterPro" id="IPR036188">
    <property type="entry name" value="FAD/NAD-bd_sf"/>
</dbReference>
<evidence type="ECO:0000256" key="3">
    <source>
        <dbReference type="ARBA" id="ARBA00022827"/>
    </source>
</evidence>
<evidence type="ECO:0000256" key="2">
    <source>
        <dbReference type="ARBA" id="ARBA00022630"/>
    </source>
</evidence>
<dbReference type="AlphaFoldDB" id="A0A1B2J7T6"/>
<evidence type="ECO:0000256" key="1">
    <source>
        <dbReference type="ARBA" id="ARBA00007992"/>
    </source>
</evidence>
<accession>A0A1B2J7T6</accession>
<dbReference type="EMBL" id="CP014584">
    <property type="protein sequence ID" value="ANZ73948.1"/>
    <property type="molecule type" value="Genomic_DNA"/>
</dbReference>
<keyword evidence="3" id="KW-0274">FAD</keyword>
<dbReference type="GO" id="GO:0004497">
    <property type="term" value="F:monooxygenase activity"/>
    <property type="evidence" value="ECO:0007669"/>
    <property type="project" value="UniProtKB-KW"/>
</dbReference>
<dbReference type="Pfam" id="PF01494">
    <property type="entry name" value="FAD_binding_3"/>
    <property type="match status" value="1"/>
</dbReference>
<gene>
    <name evidence="8" type="ORF">ATY40_BA7500006</name>
</gene>
<dbReference type="PANTHER" id="PTHR13789">
    <property type="entry name" value="MONOOXYGENASE"/>
    <property type="match status" value="1"/>
</dbReference>
<name>A0A1B2J7T6_PICPA</name>
<dbReference type="Gene3D" id="3.50.50.60">
    <property type="entry name" value="FAD/NAD(P)-binding domain"/>
    <property type="match status" value="1"/>
</dbReference>
<feature type="transmembrane region" description="Helical" evidence="6">
    <location>
        <begin position="12"/>
        <end position="31"/>
    </location>
</feature>
<keyword evidence="6" id="KW-0472">Membrane</keyword>
<evidence type="ECO:0000313" key="9">
    <source>
        <dbReference type="Proteomes" id="UP000094565"/>
    </source>
</evidence>
<reference evidence="8 9" key="1">
    <citation type="submission" date="2016-02" db="EMBL/GenBank/DDBJ databases">
        <title>Comparative genomic and transcriptomic foundation for Pichia pastoris.</title>
        <authorList>
            <person name="Love K.R."/>
            <person name="Shah K.A."/>
            <person name="Whittaker C.A."/>
            <person name="Wu J."/>
            <person name="Bartlett M.C."/>
            <person name="Ma D."/>
            <person name="Leeson R.L."/>
            <person name="Priest M."/>
            <person name="Young S.K."/>
            <person name="Love J.C."/>
        </authorList>
    </citation>
    <scope>NUCLEOTIDE SEQUENCE [LARGE SCALE GENOMIC DNA]</scope>
    <source>
        <strain evidence="8 9">ATCC 28485</strain>
    </source>
</reference>
<dbReference type="InterPro" id="IPR002938">
    <property type="entry name" value="FAD-bd"/>
</dbReference>
<evidence type="ECO:0000259" key="7">
    <source>
        <dbReference type="Pfam" id="PF01494"/>
    </source>
</evidence>
<keyword evidence="5" id="KW-0503">Monooxygenase</keyword>
<keyword evidence="6" id="KW-0812">Transmembrane</keyword>
<dbReference type="SUPFAM" id="SSF51905">
    <property type="entry name" value="FAD/NAD(P)-binding domain"/>
    <property type="match status" value="1"/>
</dbReference>
<protein>
    <submittedName>
        <fullName evidence="8">BA75_00006T0</fullName>
    </submittedName>
</protein>
<comment type="similarity">
    <text evidence="1">Belongs to the paxM FAD-dependent monooxygenase family.</text>
</comment>
<feature type="domain" description="FAD-binding" evidence="7">
    <location>
        <begin position="14"/>
        <end position="339"/>
    </location>
</feature>
<dbReference type="Proteomes" id="UP000094565">
    <property type="component" value="Chromosome 1"/>
</dbReference>
<evidence type="ECO:0000313" key="8">
    <source>
        <dbReference type="EMBL" id="ANZ73948.1"/>
    </source>
</evidence>
<organism evidence="8 9">
    <name type="scientific">Komagataella pastoris</name>
    <name type="common">Yeast</name>
    <name type="synonym">Pichia pastoris</name>
    <dbReference type="NCBI Taxonomy" id="4922"/>
    <lineage>
        <taxon>Eukaryota</taxon>
        <taxon>Fungi</taxon>
        <taxon>Dikarya</taxon>
        <taxon>Ascomycota</taxon>
        <taxon>Saccharomycotina</taxon>
        <taxon>Pichiomycetes</taxon>
        <taxon>Pichiales</taxon>
        <taxon>Pichiaceae</taxon>
        <taxon>Komagataella</taxon>
    </lineage>
</organism>
<dbReference type="GO" id="GO:0071949">
    <property type="term" value="F:FAD binding"/>
    <property type="evidence" value="ECO:0007669"/>
    <property type="project" value="InterPro"/>
</dbReference>
<keyword evidence="4" id="KW-0560">Oxidoreductase</keyword>
<keyword evidence="9" id="KW-1185">Reference proteome</keyword>
<keyword evidence="2" id="KW-0285">Flavoprotein</keyword>
<evidence type="ECO:0000256" key="6">
    <source>
        <dbReference type="SAM" id="Phobius"/>
    </source>
</evidence>
<evidence type="ECO:0000256" key="4">
    <source>
        <dbReference type="ARBA" id="ARBA00023002"/>
    </source>
</evidence>
<dbReference type="PANTHER" id="PTHR13789:SF309">
    <property type="entry name" value="PUTATIVE (AFU_ORTHOLOGUE AFUA_6G14510)-RELATED"/>
    <property type="match status" value="1"/>
</dbReference>
<proteinExistence type="inferred from homology"/>
<keyword evidence="6" id="KW-1133">Transmembrane helix</keyword>
<dbReference type="PRINTS" id="PR00420">
    <property type="entry name" value="RNGMNOXGNASE"/>
</dbReference>
<dbReference type="InterPro" id="IPR050493">
    <property type="entry name" value="FAD-dep_Monooxygenase_BioMet"/>
</dbReference>